<reference evidence="4" key="1">
    <citation type="submission" date="2022-07" db="EMBL/GenBank/DDBJ databases">
        <title>The genome of Lyophyllum shimeji provides insight into the initial evolution of ectomycorrhizal fungal genome.</title>
        <authorList>
            <person name="Kobayashi Y."/>
            <person name="Shibata T."/>
            <person name="Hirakawa H."/>
            <person name="Shigenobu S."/>
            <person name="Nishiyama T."/>
            <person name="Yamada A."/>
            <person name="Hasebe M."/>
            <person name="Kawaguchi M."/>
        </authorList>
    </citation>
    <scope>NUCLEOTIDE SEQUENCE</scope>
    <source>
        <strain evidence="4">AT787</strain>
    </source>
</reference>
<comment type="caution">
    <text evidence="4">The sequence shown here is derived from an EMBL/GenBank/DDBJ whole genome shotgun (WGS) entry which is preliminary data.</text>
</comment>
<feature type="region of interest" description="Disordered" evidence="2">
    <location>
        <begin position="149"/>
        <end position="175"/>
    </location>
</feature>
<dbReference type="AlphaFoldDB" id="A0A9P3UNC3"/>
<dbReference type="PANTHER" id="PTHR48081">
    <property type="entry name" value="AB HYDROLASE SUPERFAMILY PROTEIN C4A8.06C"/>
    <property type="match status" value="1"/>
</dbReference>
<feature type="compositionally biased region" description="Low complexity" evidence="2">
    <location>
        <begin position="614"/>
        <end position="626"/>
    </location>
</feature>
<dbReference type="InterPro" id="IPR013094">
    <property type="entry name" value="AB_hydrolase_3"/>
</dbReference>
<dbReference type="EMBL" id="BRPK01000004">
    <property type="protein sequence ID" value="GLB37690.1"/>
    <property type="molecule type" value="Genomic_DNA"/>
</dbReference>
<dbReference type="InterPro" id="IPR029058">
    <property type="entry name" value="AB_hydrolase_fold"/>
</dbReference>
<protein>
    <submittedName>
        <fullName evidence="4">Alpha beta-hydrolase</fullName>
    </submittedName>
</protein>
<dbReference type="PANTHER" id="PTHR48081:SF5">
    <property type="entry name" value="ALPHA_BETA HYDROLASE FOLD-3 DOMAIN-CONTAINING PROTEIN"/>
    <property type="match status" value="1"/>
</dbReference>
<feature type="domain" description="Alpha/beta hydrolase fold-3" evidence="3">
    <location>
        <begin position="189"/>
        <end position="314"/>
    </location>
</feature>
<dbReference type="Pfam" id="PF07859">
    <property type="entry name" value="Abhydrolase_3"/>
    <property type="match status" value="1"/>
</dbReference>
<dbReference type="Gene3D" id="3.40.50.1820">
    <property type="entry name" value="alpha/beta hydrolase"/>
    <property type="match status" value="1"/>
</dbReference>
<evidence type="ECO:0000259" key="3">
    <source>
        <dbReference type="Pfam" id="PF07859"/>
    </source>
</evidence>
<name>A0A9P3UNC3_LYOSH</name>
<evidence type="ECO:0000256" key="1">
    <source>
        <dbReference type="ARBA" id="ARBA00022801"/>
    </source>
</evidence>
<feature type="region of interest" description="Disordered" evidence="2">
    <location>
        <begin position="536"/>
        <end position="670"/>
    </location>
</feature>
<dbReference type="OrthoDB" id="1662883at2759"/>
<evidence type="ECO:0000256" key="2">
    <source>
        <dbReference type="SAM" id="MobiDB-lite"/>
    </source>
</evidence>
<dbReference type="Proteomes" id="UP001063166">
    <property type="component" value="Unassembled WGS sequence"/>
</dbReference>
<feature type="compositionally biased region" description="Basic and acidic residues" evidence="2">
    <location>
        <begin position="890"/>
        <end position="908"/>
    </location>
</feature>
<gene>
    <name evidence="4" type="ORF">LshimejAT787_0407410</name>
</gene>
<sequence length="908" mass="100224">MPVNALTTEASLKVGPIVLETLLKHYFDRRKTTLDGKPRTPLRQEELMYDEAFNVVKSFLRVASFHTVEDVQGFGNTRTPSPPWVHVVRLLVPMSSCDEAAKYLITALGGEETARRVVGGVKWWQVRGINGVDAQWITAKKDWEEAKRRHKMQEKAKGADPTPTSADASSEKVGSNGSYQTYMDGTPCMLYSHGGGYYFGSVDQERYSIQRHARKINGRVFAVNYRLAPQYPFPCALQDLLAAYLFLIRPPPGAPHRPVDPALIVVTGDSAGGGLSLALLQVIRDTGLPMPAGGVLISPWCDLTHSLPSCHTNTATDVIPPWGLSMQKPSLLWPPPPNELSNSVRASLRSRIRQVFRTDEPFDPTASVLSMAPPAIAAEHPVDVGTTTPLPTSDSQNDPTVALVARSGELLSTNDQLHMYTVNRLIPHPLVSPILSYLGGLPPLLIIAGDKEVLRDEIMYTAHKAVYPDKYPIKDESRALYPPLNGIEGRYGATKVHLQVYDDAAHVLPVLFSFTTPAKYCFRAIATFCKKATGFDTTPSSPTTSSPLSSSFPSLVTRSSSGSWYSKSKTWTASRKASARAEESPISLSPEPTKRQSLRRSLSTSVHRAANGLRPRPSSRARSEAALQDVVAETPPPISHQQELTTPSDVGGPRFETEPSTPKKVDDIAPLTAGDPRVYEASMDALWDTPMLRERVSTQGIIRPLEPEDELQAFTIKPELIGEMSELTLRRYLDAKVKFDKKFRNAIRHVEKARRRQLKLAKQDTKRNMAALHLYLTREEESGASGQGTPNGIKDGLLASAGSWTWAWVLDGDEHPPPSSIVSRRDTAEARRLAKVADQYVLQDEQALSGNSFWQAVINFLTITPDRDNPKSSERSPHLTKRPSRLSRFLGRERRGSGKEKDEGHPSL</sequence>
<proteinExistence type="predicted"/>
<feature type="compositionally biased region" description="Basic and acidic residues" evidence="2">
    <location>
        <begin position="865"/>
        <end position="877"/>
    </location>
</feature>
<accession>A0A9P3UNC3</accession>
<feature type="compositionally biased region" description="Low complexity" evidence="2">
    <location>
        <begin position="537"/>
        <end position="576"/>
    </location>
</feature>
<feature type="compositionally biased region" description="Polar residues" evidence="2">
    <location>
        <begin position="639"/>
        <end position="648"/>
    </location>
</feature>
<feature type="region of interest" description="Disordered" evidence="2">
    <location>
        <begin position="864"/>
        <end position="908"/>
    </location>
</feature>
<dbReference type="SUPFAM" id="SSF53474">
    <property type="entry name" value="alpha/beta-Hydrolases"/>
    <property type="match status" value="1"/>
</dbReference>
<organism evidence="4 5">
    <name type="scientific">Lyophyllum shimeji</name>
    <name type="common">Hon-shimeji</name>
    <name type="synonym">Tricholoma shimeji</name>
    <dbReference type="NCBI Taxonomy" id="47721"/>
    <lineage>
        <taxon>Eukaryota</taxon>
        <taxon>Fungi</taxon>
        <taxon>Dikarya</taxon>
        <taxon>Basidiomycota</taxon>
        <taxon>Agaricomycotina</taxon>
        <taxon>Agaricomycetes</taxon>
        <taxon>Agaricomycetidae</taxon>
        <taxon>Agaricales</taxon>
        <taxon>Tricholomatineae</taxon>
        <taxon>Lyophyllaceae</taxon>
        <taxon>Lyophyllum</taxon>
    </lineage>
</organism>
<evidence type="ECO:0000313" key="5">
    <source>
        <dbReference type="Proteomes" id="UP001063166"/>
    </source>
</evidence>
<dbReference type="GO" id="GO:0016787">
    <property type="term" value="F:hydrolase activity"/>
    <property type="evidence" value="ECO:0007669"/>
    <property type="project" value="UniProtKB-KW"/>
</dbReference>
<feature type="compositionally biased region" description="Basic and acidic residues" evidence="2">
    <location>
        <begin position="655"/>
        <end position="667"/>
    </location>
</feature>
<feature type="compositionally biased region" description="Basic and acidic residues" evidence="2">
    <location>
        <begin position="149"/>
        <end position="158"/>
    </location>
</feature>
<keyword evidence="1" id="KW-0378">Hydrolase</keyword>
<evidence type="ECO:0000313" key="4">
    <source>
        <dbReference type="EMBL" id="GLB37690.1"/>
    </source>
</evidence>
<feature type="compositionally biased region" description="Polar residues" evidence="2">
    <location>
        <begin position="162"/>
        <end position="175"/>
    </location>
</feature>
<keyword evidence="5" id="KW-1185">Reference proteome</keyword>
<dbReference type="InterPro" id="IPR050300">
    <property type="entry name" value="GDXG_lipolytic_enzyme"/>
</dbReference>